<dbReference type="PRINTS" id="PR00039">
    <property type="entry name" value="HTHLYSR"/>
</dbReference>
<dbReference type="SUPFAM" id="SSF53850">
    <property type="entry name" value="Periplasmic binding protein-like II"/>
    <property type="match status" value="1"/>
</dbReference>
<evidence type="ECO:0000313" key="7">
    <source>
        <dbReference type="Proteomes" id="UP000638043"/>
    </source>
</evidence>
<dbReference type="Proteomes" id="UP000638043">
    <property type="component" value="Unassembled WGS sequence"/>
</dbReference>
<dbReference type="Pfam" id="PF00126">
    <property type="entry name" value="HTH_1"/>
    <property type="match status" value="1"/>
</dbReference>
<feature type="domain" description="HTH lysR-type" evidence="5">
    <location>
        <begin position="2"/>
        <end position="59"/>
    </location>
</feature>
<organism evidence="6 7">
    <name type="scientific">Microbacterium nanhaiense</name>
    <dbReference type="NCBI Taxonomy" id="1301026"/>
    <lineage>
        <taxon>Bacteria</taxon>
        <taxon>Bacillati</taxon>
        <taxon>Actinomycetota</taxon>
        <taxon>Actinomycetes</taxon>
        <taxon>Micrococcales</taxon>
        <taxon>Microbacteriaceae</taxon>
        <taxon>Microbacterium</taxon>
    </lineage>
</organism>
<dbReference type="InterPro" id="IPR005119">
    <property type="entry name" value="LysR_subst-bd"/>
</dbReference>
<comment type="similarity">
    <text evidence="1">Belongs to the LysR transcriptional regulatory family.</text>
</comment>
<comment type="caution">
    <text evidence="6">The sequence shown here is derived from an EMBL/GenBank/DDBJ whole genome shotgun (WGS) entry which is preliminary data.</text>
</comment>
<evidence type="ECO:0000256" key="4">
    <source>
        <dbReference type="ARBA" id="ARBA00023163"/>
    </source>
</evidence>
<dbReference type="InterPro" id="IPR036388">
    <property type="entry name" value="WH-like_DNA-bd_sf"/>
</dbReference>
<evidence type="ECO:0000259" key="5">
    <source>
        <dbReference type="PROSITE" id="PS50931"/>
    </source>
</evidence>
<dbReference type="RefSeq" id="WP_188701713.1">
    <property type="nucleotide sequence ID" value="NZ_BMMQ01000006.1"/>
</dbReference>
<keyword evidence="4" id="KW-0804">Transcription</keyword>
<dbReference type="SUPFAM" id="SSF46785">
    <property type="entry name" value="Winged helix' DNA-binding domain"/>
    <property type="match status" value="1"/>
</dbReference>
<dbReference type="Pfam" id="PF03466">
    <property type="entry name" value="LysR_substrate"/>
    <property type="match status" value="1"/>
</dbReference>
<keyword evidence="2" id="KW-0805">Transcription regulation</keyword>
<dbReference type="PANTHER" id="PTHR30346">
    <property type="entry name" value="TRANSCRIPTIONAL DUAL REGULATOR HCAR-RELATED"/>
    <property type="match status" value="1"/>
</dbReference>
<evidence type="ECO:0000256" key="2">
    <source>
        <dbReference type="ARBA" id="ARBA00023015"/>
    </source>
</evidence>
<keyword evidence="3" id="KW-0238">DNA-binding</keyword>
<name>A0ABQ2N202_9MICO</name>
<proteinExistence type="inferred from homology"/>
<gene>
    <name evidence="6" type="ORF">GCM10010910_21290</name>
</gene>
<dbReference type="PROSITE" id="PS50931">
    <property type="entry name" value="HTH_LYSR"/>
    <property type="match status" value="1"/>
</dbReference>
<dbReference type="InterPro" id="IPR000847">
    <property type="entry name" value="LysR_HTH_N"/>
</dbReference>
<dbReference type="InterPro" id="IPR036390">
    <property type="entry name" value="WH_DNA-bd_sf"/>
</dbReference>
<dbReference type="PANTHER" id="PTHR30346:SF0">
    <property type="entry name" value="HCA OPERON TRANSCRIPTIONAL ACTIVATOR HCAR"/>
    <property type="match status" value="1"/>
</dbReference>
<keyword evidence="7" id="KW-1185">Reference proteome</keyword>
<dbReference type="Gene3D" id="1.10.10.10">
    <property type="entry name" value="Winged helix-like DNA-binding domain superfamily/Winged helix DNA-binding domain"/>
    <property type="match status" value="1"/>
</dbReference>
<evidence type="ECO:0000256" key="1">
    <source>
        <dbReference type="ARBA" id="ARBA00009437"/>
    </source>
</evidence>
<dbReference type="Gene3D" id="3.40.190.10">
    <property type="entry name" value="Periplasmic binding protein-like II"/>
    <property type="match status" value="2"/>
</dbReference>
<sequence length="293" mass="31583">MLTLVQVECFVAVAEEGHFGRAAERLSMSQPPLSRHIQALEREIGAQLIDRSHRAIRMTAAGSAFLSEARDLLRGAESAARIARRTARGVQGSLDLGFTSAVGRTALPWVLRRLRDGLPDVTPTLHEMVTTRQIDALGNGTLDLGMVRHTPFTTTGLSFRSFLTDTLVIAAPRQWGLGDGGGPVELSALDGRDLVMYSPDMSQYFHDMLSAIFIARGVAPRYAQYVVQIHTMLTLVDAGLGAALVPASTAVWSGPNTSIVQAPELEEFPIESSLVWRTGSANPVLARVLDALA</sequence>
<evidence type="ECO:0000256" key="3">
    <source>
        <dbReference type="ARBA" id="ARBA00023125"/>
    </source>
</evidence>
<dbReference type="EMBL" id="BMMQ01000006">
    <property type="protein sequence ID" value="GGO65035.1"/>
    <property type="molecule type" value="Genomic_DNA"/>
</dbReference>
<evidence type="ECO:0000313" key="6">
    <source>
        <dbReference type="EMBL" id="GGO65035.1"/>
    </source>
</evidence>
<accession>A0ABQ2N202</accession>
<protein>
    <submittedName>
        <fullName evidence="6">LysR family transcriptional regulator</fullName>
    </submittedName>
</protein>
<reference evidence="7" key="1">
    <citation type="journal article" date="2019" name="Int. J. Syst. Evol. Microbiol.">
        <title>The Global Catalogue of Microorganisms (GCM) 10K type strain sequencing project: providing services to taxonomists for standard genome sequencing and annotation.</title>
        <authorList>
            <consortium name="The Broad Institute Genomics Platform"/>
            <consortium name="The Broad Institute Genome Sequencing Center for Infectious Disease"/>
            <person name="Wu L."/>
            <person name="Ma J."/>
        </authorList>
    </citation>
    <scope>NUCLEOTIDE SEQUENCE [LARGE SCALE GENOMIC DNA]</scope>
    <source>
        <strain evidence="7">CGMCC 4.7181</strain>
    </source>
</reference>